<dbReference type="Gene3D" id="3.30.160.60">
    <property type="entry name" value="Classic Zinc Finger"/>
    <property type="match status" value="2"/>
</dbReference>
<feature type="region of interest" description="Disordered" evidence="6">
    <location>
        <begin position="467"/>
        <end position="562"/>
    </location>
</feature>
<feature type="region of interest" description="Disordered" evidence="6">
    <location>
        <begin position="426"/>
        <end position="454"/>
    </location>
</feature>
<dbReference type="SMART" id="SM00355">
    <property type="entry name" value="ZnF_C2H2"/>
    <property type="match status" value="4"/>
</dbReference>
<name>A0A6J0C8Z9_NEOLC</name>
<evidence type="ECO:0000313" key="9">
    <source>
        <dbReference type="RefSeq" id="XP_015523068.2"/>
    </source>
</evidence>
<evidence type="ECO:0000256" key="6">
    <source>
        <dbReference type="SAM" id="MobiDB-lite"/>
    </source>
</evidence>
<keyword evidence="8" id="KW-1185">Reference proteome</keyword>
<dbReference type="PANTHER" id="PTHR24408">
    <property type="entry name" value="ZINC FINGER PROTEIN"/>
    <property type="match status" value="1"/>
</dbReference>
<accession>A0A6J0C8Z9</accession>
<keyword evidence="3 5" id="KW-0863">Zinc-finger</keyword>
<evidence type="ECO:0000256" key="3">
    <source>
        <dbReference type="ARBA" id="ARBA00022771"/>
    </source>
</evidence>
<dbReference type="PROSITE" id="PS00028">
    <property type="entry name" value="ZINC_FINGER_C2H2_1"/>
    <property type="match status" value="3"/>
</dbReference>
<feature type="compositionally biased region" description="Basic and acidic residues" evidence="6">
    <location>
        <begin position="437"/>
        <end position="454"/>
    </location>
</feature>
<dbReference type="RefSeq" id="XP_015523068.2">
    <property type="nucleotide sequence ID" value="XM_015667582.2"/>
</dbReference>
<feature type="region of interest" description="Disordered" evidence="6">
    <location>
        <begin position="820"/>
        <end position="859"/>
    </location>
</feature>
<protein>
    <submittedName>
        <fullName evidence="9 10">Uncharacterized protein LOC107226686 isoform X1</fullName>
    </submittedName>
</protein>
<organism evidence="8 9">
    <name type="scientific">Neodiprion lecontei</name>
    <name type="common">Redheaded pine sawfly</name>
    <dbReference type="NCBI Taxonomy" id="441921"/>
    <lineage>
        <taxon>Eukaryota</taxon>
        <taxon>Metazoa</taxon>
        <taxon>Ecdysozoa</taxon>
        <taxon>Arthropoda</taxon>
        <taxon>Hexapoda</taxon>
        <taxon>Insecta</taxon>
        <taxon>Pterygota</taxon>
        <taxon>Neoptera</taxon>
        <taxon>Endopterygota</taxon>
        <taxon>Hymenoptera</taxon>
        <taxon>Tenthredinoidea</taxon>
        <taxon>Diprionidae</taxon>
        <taxon>Diprioninae</taxon>
        <taxon>Neodiprion</taxon>
    </lineage>
</organism>
<dbReference type="GeneID" id="107226686"/>
<dbReference type="RefSeq" id="XP_046591450.1">
    <property type="nucleotide sequence ID" value="XM_046735494.1"/>
</dbReference>
<feature type="domain" description="C2H2-type" evidence="7">
    <location>
        <begin position="687"/>
        <end position="710"/>
    </location>
</feature>
<evidence type="ECO:0000313" key="8">
    <source>
        <dbReference type="Proteomes" id="UP000829291"/>
    </source>
</evidence>
<feature type="compositionally biased region" description="Polar residues" evidence="6">
    <location>
        <begin position="469"/>
        <end position="494"/>
    </location>
</feature>
<dbReference type="KEGG" id="nlo:107226686"/>
<feature type="domain" description="C2H2-type" evidence="7">
    <location>
        <begin position="765"/>
        <end position="792"/>
    </location>
</feature>
<keyword evidence="2" id="KW-0677">Repeat</keyword>
<dbReference type="InParanoid" id="A0A6J0C8Z9"/>
<evidence type="ECO:0000256" key="1">
    <source>
        <dbReference type="ARBA" id="ARBA00022723"/>
    </source>
</evidence>
<dbReference type="Proteomes" id="UP000829291">
    <property type="component" value="Chromosome 3"/>
</dbReference>
<keyword evidence="1" id="KW-0479">Metal-binding</keyword>
<gene>
    <name evidence="9 10" type="primary">LOC107226686</name>
</gene>
<evidence type="ECO:0000259" key="7">
    <source>
        <dbReference type="PROSITE" id="PS50157"/>
    </source>
</evidence>
<dbReference type="OrthoDB" id="7694372at2759"/>
<keyword evidence="4" id="KW-0862">Zinc</keyword>
<dbReference type="PROSITE" id="PS50157">
    <property type="entry name" value="ZINC_FINGER_C2H2_2"/>
    <property type="match status" value="2"/>
</dbReference>
<dbReference type="GO" id="GO:0000981">
    <property type="term" value="F:DNA-binding transcription factor activity, RNA polymerase II-specific"/>
    <property type="evidence" value="ECO:0007669"/>
    <property type="project" value="TreeGrafter"/>
</dbReference>
<dbReference type="GO" id="GO:0008270">
    <property type="term" value="F:zinc ion binding"/>
    <property type="evidence" value="ECO:0007669"/>
    <property type="project" value="UniProtKB-KW"/>
</dbReference>
<dbReference type="GO" id="GO:0043565">
    <property type="term" value="F:sequence-specific DNA binding"/>
    <property type="evidence" value="ECO:0007669"/>
    <property type="project" value="TreeGrafter"/>
</dbReference>
<feature type="compositionally biased region" description="Basic residues" evidence="6">
    <location>
        <begin position="849"/>
        <end position="859"/>
    </location>
</feature>
<evidence type="ECO:0000256" key="4">
    <source>
        <dbReference type="ARBA" id="ARBA00022833"/>
    </source>
</evidence>
<evidence type="ECO:0000313" key="10">
    <source>
        <dbReference type="RefSeq" id="XP_046591450.1"/>
    </source>
</evidence>
<evidence type="ECO:0000256" key="2">
    <source>
        <dbReference type="ARBA" id="ARBA00022737"/>
    </source>
</evidence>
<feature type="compositionally biased region" description="Basic residues" evidence="6">
    <location>
        <begin position="553"/>
        <end position="562"/>
    </location>
</feature>
<dbReference type="GO" id="GO:0005634">
    <property type="term" value="C:nucleus"/>
    <property type="evidence" value="ECO:0007669"/>
    <property type="project" value="TreeGrafter"/>
</dbReference>
<proteinExistence type="predicted"/>
<sequence length="859" mass="97889">MSLNSEREAYGNMIEVGMDHKEKFLECQNSSDYLLLSNDEKTIEESMIEEHFEVVEQVKTELEEPPVYFQEPLETCEEVTVDYNDSSVSVPLSPPMSPRSPHARLKTNEQWTAANDEDKLSMHLDCENDKRYYVEEREEVHDVMDEDEETIATFITAAGQQLALYAVEDSEDVFAVAVYDESGEPPTNFQFLMKSDVERLIGEGAVRTVKKPSQIKRQLLTTQTPVFTPRQQRIQHTSSNDESMTEVKFRQQKALQRACNNNAVINENCQTVLDSNRLTENYSPKQPHNVTYLMMNDTPMSVVGKSGGSQESLESEILEQSTVQYILLEGDQSDSELTFDEIQATLQGFNLSKNGNKPVKKKIFGRKTVVNQRSEIQHVDNTNDIIKSETQPIFNSIENCLNTSNYNTPSIEPQIETRVSENFGAVDEVDSSAPRSVKSDTPKLGPDVKENPTDKLSENISTAFVDPKINSNGIDGNQQSMSTLEPNVPKQNIEIQPRIKRPRKQQLTSVNRGDSEIIIQPALIGAEEENNNKKRGRRKKKPAPDPDYNPRPIRLKKSKKAARNPKVEIIEIDIDEEHSLSQAKNDVIEITIDDGKEKGSSDKENEIIMVRDSDDESHDTQAKPIPPAMQCVHCSRNFRQKRALDTHSRVCPKLRTKLNKANIRTLEKSDSLSKDESGVKQVVHKEYTCKVCQEKFNAVVVLARHTRMEHPKAYRNKSSKASAEVKSVEKPIDTIKETIDKRRVTRVSQKKKIQSSNQTWRSKKLNCDDCGRWFPSTAILAAHCLQHATKNSEKQIRRCHICKKLIKTRLLYIQHMKTHIKSTRNTKPPATVLQKKLRQPRQVTSKLTPVKKRGRPRKF</sequence>
<evidence type="ECO:0000256" key="5">
    <source>
        <dbReference type="PROSITE-ProRule" id="PRU00042"/>
    </source>
</evidence>
<dbReference type="AlphaFoldDB" id="A0A6J0C8Z9"/>
<reference evidence="9 10" key="1">
    <citation type="submission" date="2025-05" db="UniProtKB">
        <authorList>
            <consortium name="RefSeq"/>
        </authorList>
    </citation>
    <scope>IDENTIFICATION</scope>
    <source>
        <tissue evidence="9 10">Thorax and Abdomen</tissue>
    </source>
</reference>
<dbReference type="InterPro" id="IPR013087">
    <property type="entry name" value="Znf_C2H2_type"/>
</dbReference>
<dbReference type="PANTHER" id="PTHR24408:SF58">
    <property type="entry name" value="TRANSCRIPTION FACTOR (TFIIIA), PUTATIVE (AFU_ORTHOLOGUE AFUA_1G05150)-RELATED"/>
    <property type="match status" value="1"/>
</dbReference>